<dbReference type="GO" id="GO:0005975">
    <property type="term" value="P:carbohydrate metabolic process"/>
    <property type="evidence" value="ECO:0007669"/>
    <property type="project" value="InterPro"/>
</dbReference>
<dbReference type="Pfam" id="PF00232">
    <property type="entry name" value="Glyco_hydro_1"/>
    <property type="match status" value="1"/>
</dbReference>
<comment type="caution">
    <text evidence="6">The sequence shown here is derived from an EMBL/GenBank/DDBJ whole genome shotgun (WGS) entry which is preliminary data.</text>
</comment>
<evidence type="ECO:0000313" key="6">
    <source>
        <dbReference type="EMBL" id="GFO00156.1"/>
    </source>
</evidence>
<keyword evidence="7" id="KW-1185">Reference proteome</keyword>
<dbReference type="GO" id="GO:0008422">
    <property type="term" value="F:beta-glucosidase activity"/>
    <property type="evidence" value="ECO:0007669"/>
    <property type="project" value="TreeGrafter"/>
</dbReference>
<evidence type="ECO:0000256" key="5">
    <source>
        <dbReference type="SAM" id="MobiDB-lite"/>
    </source>
</evidence>
<evidence type="ECO:0000256" key="4">
    <source>
        <dbReference type="RuleBase" id="RU003690"/>
    </source>
</evidence>
<gene>
    <name evidence="6" type="ORF">PoB_002666100</name>
</gene>
<dbReference type="Gene3D" id="3.20.20.80">
    <property type="entry name" value="Glycosidases"/>
    <property type="match status" value="1"/>
</dbReference>
<dbReference type="PANTHER" id="PTHR10353:SF36">
    <property type="entry name" value="LP05116P"/>
    <property type="match status" value="1"/>
</dbReference>
<feature type="non-terminal residue" evidence="6">
    <location>
        <position position="1"/>
    </location>
</feature>
<feature type="region of interest" description="Disordered" evidence="5">
    <location>
        <begin position="389"/>
        <end position="409"/>
    </location>
</feature>
<name>A0AAV3ZW67_9GAST</name>
<evidence type="ECO:0000256" key="1">
    <source>
        <dbReference type="ARBA" id="ARBA00010838"/>
    </source>
</evidence>
<dbReference type="SUPFAM" id="SSF51445">
    <property type="entry name" value="(Trans)glycosidases"/>
    <property type="match status" value="1"/>
</dbReference>
<evidence type="ECO:0000256" key="2">
    <source>
        <dbReference type="ARBA" id="ARBA00022801"/>
    </source>
</evidence>
<dbReference type="PRINTS" id="PR00131">
    <property type="entry name" value="GLHYDRLASE1"/>
</dbReference>
<dbReference type="InterPro" id="IPR001360">
    <property type="entry name" value="Glyco_hydro_1"/>
</dbReference>
<dbReference type="InterPro" id="IPR017853">
    <property type="entry name" value="GH"/>
</dbReference>
<protein>
    <submittedName>
        <fullName evidence="6">Lactase-phlorizin hydrolase</fullName>
    </submittedName>
</protein>
<dbReference type="AlphaFoldDB" id="A0AAV3ZW67"/>
<sequence length="446" mass="48808">SSGGWQNSSMIDEFLALAKLCFEKFGDKVQLWTTFSEPEKISSLFPSLMPNSDYVFSVYRNLLLAHAYTYKMFTDDFKSASNELGIDLGPLWAMPENPRDPAHATQANRATEYSFGLFADPIFRDGDFSDAVKAEAGGGLTGFTDYEKNFIKGSADFFGLSYYGTKSVNRTVDVKQLASLSMTDYPSRTGSNPASLRRMLGYLKDRYNNVPVLITGNGVWDASGEMTDQFRSDFILKHVDEVLKAARLDGCRVLGYTYRSLTDGVEREFGLDKKFGLVQVNYSDPSRPRTVRESGKTFLTIAQNKGILKEAPTPPTPQPSIKQQAFSTTHNNGFAGRIAKTTSFIWEVTATASTIDRSDEATTVSSSAMNTTGVSTIGVPPATTLFPPITPHDDGTPNPPQPSSNIRTRAVAEERSGEEPCRCAATSASVSAILIFCVCIVMSLLI</sequence>
<reference evidence="6 7" key="1">
    <citation type="journal article" date="2021" name="Elife">
        <title>Chloroplast acquisition without the gene transfer in kleptoplastic sea slugs, Plakobranchus ocellatus.</title>
        <authorList>
            <person name="Maeda T."/>
            <person name="Takahashi S."/>
            <person name="Yoshida T."/>
            <person name="Shimamura S."/>
            <person name="Takaki Y."/>
            <person name="Nagai Y."/>
            <person name="Toyoda A."/>
            <person name="Suzuki Y."/>
            <person name="Arimoto A."/>
            <person name="Ishii H."/>
            <person name="Satoh N."/>
            <person name="Nishiyama T."/>
            <person name="Hasebe M."/>
            <person name="Maruyama T."/>
            <person name="Minagawa J."/>
            <person name="Obokata J."/>
            <person name="Shigenobu S."/>
        </authorList>
    </citation>
    <scope>NUCLEOTIDE SEQUENCE [LARGE SCALE GENOMIC DNA]</scope>
</reference>
<keyword evidence="3" id="KW-0326">Glycosidase</keyword>
<dbReference type="EMBL" id="BLXT01003040">
    <property type="protein sequence ID" value="GFO00156.1"/>
    <property type="molecule type" value="Genomic_DNA"/>
</dbReference>
<dbReference type="PANTHER" id="PTHR10353">
    <property type="entry name" value="GLYCOSYL HYDROLASE"/>
    <property type="match status" value="1"/>
</dbReference>
<organism evidence="6 7">
    <name type="scientific">Plakobranchus ocellatus</name>
    <dbReference type="NCBI Taxonomy" id="259542"/>
    <lineage>
        <taxon>Eukaryota</taxon>
        <taxon>Metazoa</taxon>
        <taxon>Spiralia</taxon>
        <taxon>Lophotrochozoa</taxon>
        <taxon>Mollusca</taxon>
        <taxon>Gastropoda</taxon>
        <taxon>Heterobranchia</taxon>
        <taxon>Euthyneura</taxon>
        <taxon>Panpulmonata</taxon>
        <taxon>Sacoglossa</taxon>
        <taxon>Placobranchoidea</taxon>
        <taxon>Plakobranchidae</taxon>
        <taxon>Plakobranchus</taxon>
    </lineage>
</organism>
<evidence type="ECO:0000313" key="7">
    <source>
        <dbReference type="Proteomes" id="UP000735302"/>
    </source>
</evidence>
<comment type="similarity">
    <text evidence="1 4">Belongs to the glycosyl hydrolase 1 family.</text>
</comment>
<proteinExistence type="inferred from homology"/>
<dbReference type="Proteomes" id="UP000735302">
    <property type="component" value="Unassembled WGS sequence"/>
</dbReference>
<keyword evidence="2 6" id="KW-0378">Hydrolase</keyword>
<evidence type="ECO:0000256" key="3">
    <source>
        <dbReference type="ARBA" id="ARBA00023295"/>
    </source>
</evidence>
<accession>A0AAV3ZW67</accession>